<dbReference type="EMBL" id="GBEZ01010781">
    <property type="protein sequence ID" value="JAC74938.1"/>
    <property type="molecule type" value="Transcribed_RNA"/>
</dbReference>
<evidence type="ECO:0000313" key="1">
    <source>
        <dbReference type="EMBL" id="JAC74938.1"/>
    </source>
</evidence>
<sequence length="69" mass="7372">WRSSRLQKYQLVTTIFTSEKGGGRGGGGLSPWCHPCPGTVAAYACRAPEESSVTPSPLFLSTLPHLLRG</sequence>
<organism evidence="1">
    <name type="scientific">Tetraselmis sp. GSL018</name>
    <dbReference type="NCBI Taxonomy" id="582737"/>
    <lineage>
        <taxon>Eukaryota</taxon>
        <taxon>Viridiplantae</taxon>
        <taxon>Chlorophyta</taxon>
        <taxon>core chlorophytes</taxon>
        <taxon>Chlorodendrophyceae</taxon>
        <taxon>Chlorodendrales</taxon>
        <taxon>Chlorodendraceae</taxon>
        <taxon>Tetraselmis</taxon>
    </lineage>
</organism>
<protein>
    <submittedName>
        <fullName evidence="1">Uncharacterized protein</fullName>
    </submittedName>
</protein>
<gene>
    <name evidence="1" type="ORF">TSPGSL018_24590</name>
</gene>
<name>A0A061RSI3_9CHLO</name>
<feature type="non-terminal residue" evidence="1">
    <location>
        <position position="1"/>
    </location>
</feature>
<proteinExistence type="predicted"/>
<dbReference type="AlphaFoldDB" id="A0A061RSI3"/>
<reference evidence="1" key="1">
    <citation type="submission" date="2014-05" db="EMBL/GenBank/DDBJ databases">
        <title>The transcriptome of the halophilic microalga Tetraselmis sp. GSL018 isolated from the Great Salt Lake, Utah.</title>
        <authorList>
            <person name="Jinkerson R.E."/>
            <person name="D'Adamo S."/>
            <person name="Posewitz M.C."/>
        </authorList>
    </citation>
    <scope>NUCLEOTIDE SEQUENCE</scope>
    <source>
        <strain evidence="1">GSL018</strain>
    </source>
</reference>
<accession>A0A061RSI3</accession>